<keyword evidence="2" id="KW-1185">Reference proteome</keyword>
<dbReference type="EMBL" id="CP035758">
    <property type="protein sequence ID" value="QBD82978.1"/>
    <property type="molecule type" value="Genomic_DNA"/>
</dbReference>
<evidence type="ECO:0000313" key="1">
    <source>
        <dbReference type="EMBL" id="QBD82978.1"/>
    </source>
</evidence>
<name>A0A4P6K3X9_KTERU</name>
<dbReference type="RefSeq" id="WP_129894046.1">
    <property type="nucleotide sequence ID" value="NZ_CP035758.1"/>
</dbReference>
<gene>
    <name evidence="1" type="ORF">EPA93_46265</name>
</gene>
<evidence type="ECO:0000313" key="2">
    <source>
        <dbReference type="Proteomes" id="UP000290365"/>
    </source>
</evidence>
<protein>
    <submittedName>
        <fullName evidence="1">Uncharacterized protein</fullName>
    </submittedName>
</protein>
<accession>A0A4P6K3X9</accession>
<sequence length="91" mass="11000">MNNDRDFDDEDKNIFSDKEISQIAPSKGNRIIPTWLKGDLMSWFDCYHPEISMLSNLPRCDLEQFINEFEYFTGKHYDFTLQEWQYALKHQ</sequence>
<dbReference type="AlphaFoldDB" id="A0A4P6K3X9"/>
<organism evidence="1 2">
    <name type="scientific">Ktedonosporobacter rubrisoli</name>
    <dbReference type="NCBI Taxonomy" id="2509675"/>
    <lineage>
        <taxon>Bacteria</taxon>
        <taxon>Bacillati</taxon>
        <taxon>Chloroflexota</taxon>
        <taxon>Ktedonobacteria</taxon>
        <taxon>Ktedonobacterales</taxon>
        <taxon>Ktedonosporobacteraceae</taxon>
        <taxon>Ktedonosporobacter</taxon>
    </lineage>
</organism>
<reference evidence="1 2" key="1">
    <citation type="submission" date="2019-01" db="EMBL/GenBank/DDBJ databases">
        <title>Ktedonosporobacter rubrisoli SCAWS-G2.</title>
        <authorList>
            <person name="Huang Y."/>
            <person name="Yan B."/>
        </authorList>
    </citation>
    <scope>NUCLEOTIDE SEQUENCE [LARGE SCALE GENOMIC DNA]</scope>
    <source>
        <strain evidence="1 2">SCAWS-G2</strain>
    </source>
</reference>
<dbReference type="KEGG" id="kbs:EPA93_46265"/>
<proteinExistence type="predicted"/>
<dbReference type="OrthoDB" id="9986753at2"/>
<dbReference type="Proteomes" id="UP000290365">
    <property type="component" value="Chromosome"/>
</dbReference>